<protein>
    <submittedName>
        <fullName evidence="1">Uncharacterized protein</fullName>
    </submittedName>
</protein>
<comment type="caution">
    <text evidence="1">The sequence shown here is derived from an EMBL/GenBank/DDBJ whole genome shotgun (WGS) entry which is preliminary data.</text>
</comment>
<feature type="non-terminal residue" evidence="1">
    <location>
        <position position="101"/>
    </location>
</feature>
<proteinExistence type="predicted"/>
<reference evidence="1" key="1">
    <citation type="journal article" date="2014" name="Front. Microbiol.">
        <title>High frequency of phylogenetically diverse reductive dehalogenase-homologous genes in deep subseafloor sedimentary metagenomes.</title>
        <authorList>
            <person name="Kawai M."/>
            <person name="Futagami T."/>
            <person name="Toyoda A."/>
            <person name="Takaki Y."/>
            <person name="Nishi S."/>
            <person name="Hori S."/>
            <person name="Arai W."/>
            <person name="Tsubouchi T."/>
            <person name="Morono Y."/>
            <person name="Uchiyama I."/>
            <person name="Ito T."/>
            <person name="Fujiyama A."/>
            <person name="Inagaki F."/>
            <person name="Takami H."/>
        </authorList>
    </citation>
    <scope>NUCLEOTIDE SEQUENCE</scope>
    <source>
        <strain evidence="1">Expedition CK06-06</strain>
    </source>
</reference>
<organism evidence="1">
    <name type="scientific">marine sediment metagenome</name>
    <dbReference type="NCBI Taxonomy" id="412755"/>
    <lineage>
        <taxon>unclassified sequences</taxon>
        <taxon>metagenomes</taxon>
        <taxon>ecological metagenomes</taxon>
    </lineage>
</organism>
<accession>X0T6T3</accession>
<dbReference type="Pfam" id="PF22564">
    <property type="entry name" value="HAAS"/>
    <property type="match status" value="1"/>
</dbReference>
<sequence length="101" mass="11218">MSLIDRYVYEVGRHLPRKNRSDIQVELRSSLIDALEDRAGREPTEAEIVELLKEFGPPKVVAASYYPEGQYLIGPPLYPLFRLLAGIVLAAVLGAQGRIPA</sequence>
<dbReference type="EMBL" id="BARS01005332">
    <property type="protein sequence ID" value="GAF71800.1"/>
    <property type="molecule type" value="Genomic_DNA"/>
</dbReference>
<name>X0T6T3_9ZZZZ</name>
<gene>
    <name evidence="1" type="ORF">S01H1_10458</name>
</gene>
<evidence type="ECO:0000313" key="1">
    <source>
        <dbReference type="EMBL" id="GAF71800.1"/>
    </source>
</evidence>
<dbReference type="AlphaFoldDB" id="X0T6T3"/>